<dbReference type="InterPro" id="IPR023214">
    <property type="entry name" value="HAD_sf"/>
</dbReference>
<keyword evidence="4" id="KW-0460">Magnesium</keyword>
<dbReference type="GO" id="GO:0045332">
    <property type="term" value="P:phospholipid translocation"/>
    <property type="evidence" value="ECO:0007669"/>
    <property type="project" value="TreeGrafter"/>
</dbReference>
<dbReference type="Pfam" id="PF16209">
    <property type="entry name" value="PhoLip_ATPase_N"/>
    <property type="match status" value="1"/>
</dbReference>
<feature type="transmembrane region" description="Helical" evidence="8">
    <location>
        <begin position="88"/>
        <end position="109"/>
    </location>
</feature>
<feature type="region of interest" description="Disordered" evidence="7">
    <location>
        <begin position="438"/>
        <end position="469"/>
    </location>
</feature>
<keyword evidence="2 8" id="KW-0812">Transmembrane</keyword>
<dbReference type="InterPro" id="IPR023298">
    <property type="entry name" value="ATPase_P-typ_TM_dom_sf"/>
</dbReference>
<dbReference type="SUPFAM" id="SSF56784">
    <property type="entry name" value="HAD-like"/>
    <property type="match status" value="1"/>
</dbReference>
<protein>
    <submittedName>
        <fullName evidence="12">Putative Phospholipid-transporting ATPase IIB/ P-type ATPase (Flippase)</fullName>
    </submittedName>
</protein>
<feature type="transmembrane region" description="Helical" evidence="8">
    <location>
        <begin position="1164"/>
        <end position="1186"/>
    </location>
</feature>
<feature type="domain" description="P-type ATPase C-terminal" evidence="11">
    <location>
        <begin position="995"/>
        <end position="1226"/>
    </location>
</feature>
<feature type="domain" description="P-type ATPase N-terminal" evidence="10">
    <location>
        <begin position="38"/>
        <end position="91"/>
    </location>
</feature>
<feature type="transmembrane region" description="Helical" evidence="8">
    <location>
        <begin position="50"/>
        <end position="68"/>
    </location>
</feature>
<comment type="subcellular location">
    <subcellularLocation>
        <location evidence="1">Membrane</location>
        <topology evidence="1">Multi-pass membrane protein</topology>
    </subcellularLocation>
</comment>
<dbReference type="PRINTS" id="PR00119">
    <property type="entry name" value="CATATPASE"/>
</dbReference>
<dbReference type="SUPFAM" id="SSF81665">
    <property type="entry name" value="Calcium ATPase, transmembrane domain M"/>
    <property type="match status" value="1"/>
</dbReference>
<feature type="compositionally biased region" description="Polar residues" evidence="7">
    <location>
        <begin position="453"/>
        <end position="469"/>
    </location>
</feature>
<dbReference type="InterPro" id="IPR059000">
    <property type="entry name" value="ATPase_P-type_domA"/>
</dbReference>
<evidence type="ECO:0000256" key="4">
    <source>
        <dbReference type="ARBA" id="ARBA00022842"/>
    </source>
</evidence>
<organism evidence="12 13">
    <name type="scientific">Giardia duodenalis assemblage B</name>
    <dbReference type="NCBI Taxonomy" id="1394984"/>
    <lineage>
        <taxon>Eukaryota</taxon>
        <taxon>Metamonada</taxon>
        <taxon>Diplomonadida</taxon>
        <taxon>Hexamitidae</taxon>
        <taxon>Giardiinae</taxon>
        <taxon>Giardia</taxon>
    </lineage>
</organism>
<dbReference type="VEuPathDB" id="GiardiaDB:QR46_3694"/>
<dbReference type="InterPro" id="IPR036412">
    <property type="entry name" value="HAD-like_sf"/>
</dbReference>
<dbReference type="InterPro" id="IPR032631">
    <property type="entry name" value="P-type_ATPase_N"/>
</dbReference>
<feature type="transmembrane region" description="Helical" evidence="8">
    <location>
        <begin position="291"/>
        <end position="310"/>
    </location>
</feature>
<dbReference type="InterPro" id="IPR018303">
    <property type="entry name" value="ATPase_P-typ_P_site"/>
</dbReference>
<dbReference type="SUPFAM" id="SSF81660">
    <property type="entry name" value="Metal cation-transporting ATPase, ATP-binding domain N"/>
    <property type="match status" value="1"/>
</dbReference>
<evidence type="ECO:0000256" key="2">
    <source>
        <dbReference type="ARBA" id="ARBA00022692"/>
    </source>
</evidence>
<feature type="transmembrane region" description="Helical" evidence="8">
    <location>
        <begin position="1108"/>
        <end position="1129"/>
    </location>
</feature>
<dbReference type="Pfam" id="PF16212">
    <property type="entry name" value="PhoLip_ATPase_C"/>
    <property type="match status" value="1"/>
</dbReference>
<dbReference type="PANTHER" id="PTHR24092">
    <property type="entry name" value="PROBABLE PHOSPHOLIPID-TRANSPORTING ATPASE"/>
    <property type="match status" value="1"/>
</dbReference>
<dbReference type="EMBL" id="JXTI01000123">
    <property type="protein sequence ID" value="KWX12323.1"/>
    <property type="molecule type" value="Genomic_DNA"/>
</dbReference>
<evidence type="ECO:0000256" key="5">
    <source>
        <dbReference type="ARBA" id="ARBA00022989"/>
    </source>
</evidence>
<reference evidence="12 13" key="1">
    <citation type="journal article" date="2015" name="Mol. Biochem. Parasitol.">
        <title>Identification of polymorphic genes for use in assemblage B genotyping assays through comparative genomics of multiple assemblage B Giardia duodenalis isolates.</title>
        <authorList>
            <person name="Wielinga C."/>
            <person name="Thompson R.C."/>
            <person name="Monis P."/>
            <person name="Ryan U."/>
        </authorList>
    </citation>
    <scope>NUCLEOTIDE SEQUENCE [LARGE SCALE GENOMIC DNA]</scope>
    <source>
        <strain evidence="12 13">BAH15c1</strain>
    </source>
</reference>
<dbReference type="InterPro" id="IPR032630">
    <property type="entry name" value="P_typ_ATPase_c"/>
</dbReference>
<dbReference type="PROSITE" id="PS00154">
    <property type="entry name" value="ATPASE_E1_E2"/>
    <property type="match status" value="1"/>
</dbReference>
<dbReference type="PANTHER" id="PTHR24092:SF5">
    <property type="entry name" value="PHOSPHOLIPID-TRANSPORTING ATPASE"/>
    <property type="match status" value="1"/>
</dbReference>
<feature type="domain" description="P-type ATPase A" evidence="9">
    <location>
        <begin position="133"/>
        <end position="272"/>
    </location>
</feature>
<sequence>MTFKVLVLTNSSTNIGQRCEMENLSIKFNGVCADTERAPMPTNKVKTRKYNWIIFPFVAVFKQFRLFFNQFFLVLTLLQLYRPLQVGLAFTYYLPLVFIVLVSVGRELYDELNRAKRDKLVNNGKYNIIGPHGLVSVKSEDIKVGNIVLLEQNQRIPADIIVLQAVGHLYVKTINLDGEADLKVRTPLLGSVDSPETLANPDLLSAALTSIYITYSKPSDNLYHFSGALMNAQTDTAIGPITASNTIWMNCSLARGHATGLVIYTGKSTRIMQNLGRRQVKQGSLNVELNMFVKGMFVFCVLLAALATLATKNGTIIIFIRWIIILSSIIPLAMQVSYDFGKLVMAGSIMRDDTINGIAVRSTDLAEELGRISHVFSDKTGTLTRNEMWLHEIVGERKHGMAIQITENKITESQRIILFAIMTCHNVELFREDQHSAEQESKRKLRKKKQQENELASTNQLSEQGLSQEPTSFLDTSLSEAIAIEARSQPLRTLSFSNSLTEMLFAHREVSESLLLNRYIGSSPDEVAIIRSMHARGYILEEKSHNYVRYTSGAESQEFELLHTFPFTSETKRMSVVARHIATGATFVFVKGADTTIEIFARYCSWLRNTVDALAELGRRTLVYAYRMLDDNDINNFHSAIASAAADLTNRDSILLECEKALLTDAEILCVTGIEDQLQLNVKATIQDLKRAGIKFWMLTGDKVVTCLSIAQSCGLLPNTAVNKHASKLRVIENNSSLTIQSICPEARNHSTIPDPELVTVPSKPEVEVDQGEQTPTAILRRAIRDDPDSFMSITSKRERRVNKKKRPGSLVLADTCYGRLSEQIYFLTEELNPIEIVSVLKELYQVVNFTHEIAIVIDGPALEKILGNYPVDYYYTHALHPITGDLLPLNPCTRFWRKFVRWLLIYLTGHPKRGKGSLGPDAETRELFASIASNAETVLCCRCTPTQKALVAGIISTYTGKKSLGIGDGANDVPLIETCSVGIGIRGKEGNQAANAADYAMNEFRGLKKLLLWYGKCSYVGSAQICQYIIQRGIALCLLQICFTCLYFFTSVVLHSGVLLLGYVTLFTMFPPFNYYINEDVDYKLVMQYPEIYRITSRGSILNLKTFFLWTLSGFIIAIVAFFLAYIFSPFPISANRFTFFSFAVLLWSELCLIVVTTHRFSLMLLVALIFSYLTLFLVVAIYPGTMVRSEIFSLDLFWRLCITNAASTILLFIGERIVRRFSKPTVVRILRSMRKPVYCATCKIPRCCMCKSRQRAIDIDTFSSPQGTGNLRLSNSILQIRHPMYKVGSGIVMGSESGSACPSAVAVTNSLKKRTSPPGYIRLRSIYILSSTGRHFFNMPERIFNILTFRMCRRCAKLESQVEPQTL</sequence>
<dbReference type="GO" id="GO:0005802">
    <property type="term" value="C:trans-Golgi network"/>
    <property type="evidence" value="ECO:0007669"/>
    <property type="project" value="TreeGrafter"/>
</dbReference>
<evidence type="ECO:0000259" key="10">
    <source>
        <dbReference type="Pfam" id="PF16209"/>
    </source>
</evidence>
<dbReference type="Gene3D" id="3.40.50.1000">
    <property type="entry name" value="HAD superfamily/HAD-like"/>
    <property type="match status" value="1"/>
</dbReference>
<dbReference type="InterPro" id="IPR008250">
    <property type="entry name" value="ATPase_P-typ_transduc_dom_A_sf"/>
</dbReference>
<dbReference type="SUPFAM" id="SSF81653">
    <property type="entry name" value="Calcium ATPase, transduction domain A"/>
    <property type="match status" value="1"/>
</dbReference>
<dbReference type="GO" id="GO:0005886">
    <property type="term" value="C:plasma membrane"/>
    <property type="evidence" value="ECO:0007669"/>
    <property type="project" value="TreeGrafter"/>
</dbReference>
<dbReference type="Proteomes" id="UP000070089">
    <property type="component" value="Unassembled WGS sequence"/>
</dbReference>
<evidence type="ECO:0000259" key="9">
    <source>
        <dbReference type="Pfam" id="PF00122"/>
    </source>
</evidence>
<dbReference type="GO" id="GO:0000166">
    <property type="term" value="F:nucleotide binding"/>
    <property type="evidence" value="ECO:0007669"/>
    <property type="project" value="InterPro"/>
</dbReference>
<evidence type="ECO:0000256" key="1">
    <source>
        <dbReference type="ARBA" id="ARBA00004141"/>
    </source>
</evidence>
<keyword evidence="5 8" id="KW-1133">Transmembrane helix</keyword>
<dbReference type="GO" id="GO:0140326">
    <property type="term" value="F:ATPase-coupled intramembrane lipid transporter activity"/>
    <property type="evidence" value="ECO:0007669"/>
    <property type="project" value="TreeGrafter"/>
</dbReference>
<evidence type="ECO:0000256" key="7">
    <source>
        <dbReference type="SAM" id="MobiDB-lite"/>
    </source>
</evidence>
<dbReference type="Pfam" id="PF00122">
    <property type="entry name" value="E1-E2_ATPase"/>
    <property type="match status" value="1"/>
</dbReference>
<feature type="transmembrane region" description="Helical" evidence="8">
    <location>
        <begin position="1198"/>
        <end position="1216"/>
    </location>
</feature>
<dbReference type="GO" id="GO:0046872">
    <property type="term" value="F:metal ion binding"/>
    <property type="evidence" value="ECO:0007669"/>
    <property type="project" value="UniProtKB-KW"/>
</dbReference>
<proteinExistence type="predicted"/>
<evidence type="ECO:0000256" key="8">
    <source>
        <dbReference type="SAM" id="Phobius"/>
    </source>
</evidence>
<dbReference type="Gene3D" id="2.70.150.10">
    <property type="entry name" value="Calcium-transporting ATPase, cytoplasmic transduction domain A"/>
    <property type="match status" value="1"/>
</dbReference>
<dbReference type="GO" id="GO:0006897">
    <property type="term" value="P:endocytosis"/>
    <property type="evidence" value="ECO:0007669"/>
    <property type="project" value="TreeGrafter"/>
</dbReference>
<dbReference type="Pfam" id="PF13246">
    <property type="entry name" value="Cation_ATPase"/>
    <property type="match status" value="1"/>
</dbReference>
<evidence type="ECO:0000313" key="13">
    <source>
        <dbReference type="Proteomes" id="UP000070089"/>
    </source>
</evidence>
<keyword evidence="6 8" id="KW-0472">Membrane</keyword>
<dbReference type="GO" id="GO:0005768">
    <property type="term" value="C:endosome"/>
    <property type="evidence" value="ECO:0007669"/>
    <property type="project" value="TreeGrafter"/>
</dbReference>
<comment type="caution">
    <text evidence="12">The sequence shown here is derived from an EMBL/GenBank/DDBJ whole genome shotgun (WGS) entry which is preliminary data.</text>
</comment>
<name>A0A132NQC3_GIAIN</name>
<feature type="transmembrane region" description="Helical" evidence="8">
    <location>
        <begin position="1141"/>
        <end position="1157"/>
    </location>
</feature>
<dbReference type="InterPro" id="IPR023299">
    <property type="entry name" value="ATPase_P-typ_cyto_dom_N"/>
</dbReference>
<gene>
    <name evidence="12" type="ORF">QR46_3694</name>
</gene>
<evidence type="ECO:0000313" key="12">
    <source>
        <dbReference type="EMBL" id="KWX12323.1"/>
    </source>
</evidence>
<evidence type="ECO:0000256" key="6">
    <source>
        <dbReference type="ARBA" id="ARBA00023136"/>
    </source>
</evidence>
<accession>A0A132NQC3</accession>
<keyword evidence="3" id="KW-0479">Metal-binding</keyword>
<dbReference type="GO" id="GO:0006890">
    <property type="term" value="P:retrograde vesicle-mediated transport, Golgi to endoplasmic reticulum"/>
    <property type="evidence" value="ECO:0007669"/>
    <property type="project" value="TreeGrafter"/>
</dbReference>
<evidence type="ECO:0000256" key="3">
    <source>
        <dbReference type="ARBA" id="ARBA00022723"/>
    </source>
</evidence>
<dbReference type="Gene3D" id="3.40.1110.10">
    <property type="entry name" value="Calcium-transporting ATPase, cytoplasmic domain N"/>
    <property type="match status" value="1"/>
</dbReference>
<dbReference type="OrthoDB" id="377733at2759"/>
<evidence type="ECO:0000259" key="11">
    <source>
        <dbReference type="Pfam" id="PF16212"/>
    </source>
</evidence>